<dbReference type="InterPro" id="IPR000873">
    <property type="entry name" value="AMP-dep_synth/lig_dom"/>
</dbReference>
<dbReference type="RefSeq" id="WP_136642068.1">
    <property type="nucleotide sequence ID" value="NZ_QYRT01000015.1"/>
</dbReference>
<dbReference type="OrthoDB" id="9803968at2"/>
<dbReference type="FunFam" id="3.30.300.30:FF:000028">
    <property type="entry name" value="AMP-dependent synthetase"/>
    <property type="match status" value="1"/>
</dbReference>
<proteinExistence type="inferred from homology"/>
<feature type="compositionally biased region" description="Low complexity" evidence="5">
    <location>
        <begin position="32"/>
        <end position="52"/>
    </location>
</feature>
<dbReference type="GO" id="GO:0015645">
    <property type="term" value="F:fatty acid ligase activity"/>
    <property type="evidence" value="ECO:0007669"/>
    <property type="project" value="TreeGrafter"/>
</dbReference>
<feature type="domain" description="AMP-binding enzyme C-terminal" evidence="7">
    <location>
        <begin position="514"/>
        <end position="591"/>
    </location>
</feature>
<evidence type="ECO:0000259" key="7">
    <source>
        <dbReference type="Pfam" id="PF13193"/>
    </source>
</evidence>
<dbReference type="GO" id="GO:0004321">
    <property type="term" value="F:fatty-acyl-CoA synthase activity"/>
    <property type="evidence" value="ECO:0007669"/>
    <property type="project" value="TreeGrafter"/>
</dbReference>
<sequence>MTRPPETPNPAAQHPETPNDATPNPETPNPETPNSAASSTAAQHPAASSPTTQGPATANLRAARDTLVALRESYDEAVATFAWPDVGDTFNWGTDWFDAIARGNPREALVIVEEDGRRTTRTFDELATRSDQLGTWLAGLGVQRGDVVMLMLGNQVELWESMLAVMKLGAVILPTTVAVGSAELATRIARGGVRHVIADHAVLAKFDAVPGPYTRIATAPDAAPSTPAASTWQPYAAAFAAPAAPLPHPGTAPNDPLLLYFTSGTTSQPKLVEHTQVSYPVGHLTTMYWLGLRPGDIHLAISSPGWAKHAWSCFFAPWIAEATVFVYNYSRFDPQALLGQIRAEKVTSFCAPPTVWRMLIRSDLSGGPGALREAISAGEPLNPEVISQVRQQWGLSIRDGYGQTEMTAVVANTPGATITDGSMGRPLPGCPIVIVDVITGARAEEGEICVDLSTRPLNLMTGYVGDAARNEEAESGGYYRTGDVAARDVNGYITYIGRTDDVFKASDYKISPFELESVLVEHPAVLESAIVPAPDALRLAVPKAYVTLAPGFSPSADTARDILLYARQRLAPFQRIRRVEFFDLPKTISGKIRRVELREREEQVAEGLVAPTEWRDDEFPELKNVTQ</sequence>
<evidence type="ECO:0000256" key="1">
    <source>
        <dbReference type="ARBA" id="ARBA00006432"/>
    </source>
</evidence>
<evidence type="ECO:0000256" key="4">
    <source>
        <dbReference type="ARBA" id="ARBA00022840"/>
    </source>
</evidence>
<keyword evidence="3" id="KW-0547">Nucleotide-binding</keyword>
<dbReference type="PROSITE" id="PS00455">
    <property type="entry name" value="AMP_BINDING"/>
    <property type="match status" value="1"/>
</dbReference>
<feature type="region of interest" description="Disordered" evidence="5">
    <location>
        <begin position="1"/>
        <end position="58"/>
    </location>
</feature>
<dbReference type="PANTHER" id="PTHR43605">
    <property type="entry name" value="ACYL-COENZYME A SYNTHETASE"/>
    <property type="match status" value="1"/>
</dbReference>
<keyword evidence="9" id="KW-1185">Reference proteome</keyword>
<reference evidence="8 9" key="1">
    <citation type="journal article" date="2019" name="Microorganisms">
        <title>Systematic Affiliation and Genome Analysis of Subtercola vilae DB165(T) with Particular Emphasis on Cold Adaptation of an Isolate from a High-Altitude Cold Volcano Lake.</title>
        <authorList>
            <person name="Villalobos A.S."/>
            <person name="Wiese J."/>
            <person name="Imhoff J.F."/>
            <person name="Dorador C."/>
            <person name="Keller A."/>
            <person name="Hentschel U."/>
        </authorList>
    </citation>
    <scope>NUCLEOTIDE SEQUENCE [LARGE SCALE GENOMIC DNA]</scope>
    <source>
        <strain evidence="8 9">DB165</strain>
    </source>
</reference>
<name>A0A4T2BYD6_9MICO</name>
<dbReference type="Proteomes" id="UP000306192">
    <property type="component" value="Unassembled WGS sequence"/>
</dbReference>
<dbReference type="InterPro" id="IPR051087">
    <property type="entry name" value="Mitochondrial_ACSM"/>
</dbReference>
<comment type="caution">
    <text evidence="8">The sequence shown here is derived from an EMBL/GenBank/DDBJ whole genome shotgun (WGS) entry which is preliminary data.</text>
</comment>
<dbReference type="AlphaFoldDB" id="A0A4T2BYD6"/>
<dbReference type="Pfam" id="PF13193">
    <property type="entry name" value="AMP-binding_C"/>
    <property type="match status" value="1"/>
</dbReference>
<dbReference type="Pfam" id="PF00501">
    <property type="entry name" value="AMP-binding"/>
    <property type="match status" value="1"/>
</dbReference>
<dbReference type="InterPro" id="IPR020845">
    <property type="entry name" value="AMP-binding_CS"/>
</dbReference>
<protein>
    <submittedName>
        <fullName evidence="8">AMP-dependent synthetase</fullName>
    </submittedName>
</protein>
<organism evidence="8 9">
    <name type="scientific">Subtercola vilae</name>
    <dbReference type="NCBI Taxonomy" id="2056433"/>
    <lineage>
        <taxon>Bacteria</taxon>
        <taxon>Bacillati</taxon>
        <taxon>Actinomycetota</taxon>
        <taxon>Actinomycetes</taxon>
        <taxon>Micrococcales</taxon>
        <taxon>Microbacteriaceae</taxon>
        <taxon>Subtercola</taxon>
    </lineage>
</organism>
<dbReference type="SUPFAM" id="SSF56801">
    <property type="entry name" value="Acetyl-CoA synthetase-like"/>
    <property type="match status" value="1"/>
</dbReference>
<dbReference type="InterPro" id="IPR025110">
    <property type="entry name" value="AMP-bd_C"/>
</dbReference>
<dbReference type="Gene3D" id="3.40.50.12780">
    <property type="entry name" value="N-terminal domain of ligase-like"/>
    <property type="match status" value="1"/>
</dbReference>
<evidence type="ECO:0000313" key="9">
    <source>
        <dbReference type="Proteomes" id="UP000306192"/>
    </source>
</evidence>
<comment type="similarity">
    <text evidence="1">Belongs to the ATP-dependent AMP-binding enzyme family.</text>
</comment>
<dbReference type="Gene3D" id="3.30.300.30">
    <property type="match status" value="1"/>
</dbReference>
<keyword evidence="2" id="KW-0436">Ligase</keyword>
<dbReference type="EMBL" id="QYRT01000015">
    <property type="protein sequence ID" value="TIH36600.1"/>
    <property type="molecule type" value="Genomic_DNA"/>
</dbReference>
<evidence type="ECO:0000259" key="6">
    <source>
        <dbReference type="Pfam" id="PF00501"/>
    </source>
</evidence>
<evidence type="ECO:0000256" key="2">
    <source>
        <dbReference type="ARBA" id="ARBA00022598"/>
    </source>
</evidence>
<feature type="compositionally biased region" description="Low complexity" evidence="5">
    <location>
        <begin position="15"/>
        <end position="24"/>
    </location>
</feature>
<dbReference type="GO" id="GO:0006637">
    <property type="term" value="P:acyl-CoA metabolic process"/>
    <property type="evidence" value="ECO:0007669"/>
    <property type="project" value="TreeGrafter"/>
</dbReference>
<dbReference type="PANTHER" id="PTHR43605:SF10">
    <property type="entry name" value="ACYL-COA SYNTHETASE MEDIUM CHAIN FAMILY MEMBER 3"/>
    <property type="match status" value="1"/>
</dbReference>
<evidence type="ECO:0000256" key="3">
    <source>
        <dbReference type="ARBA" id="ARBA00022741"/>
    </source>
</evidence>
<evidence type="ECO:0000256" key="5">
    <source>
        <dbReference type="SAM" id="MobiDB-lite"/>
    </source>
</evidence>
<accession>A0A4T2BYD6</accession>
<evidence type="ECO:0000313" key="8">
    <source>
        <dbReference type="EMBL" id="TIH36600.1"/>
    </source>
</evidence>
<feature type="domain" description="AMP-dependent synthetase/ligase" evidence="6">
    <location>
        <begin position="99"/>
        <end position="463"/>
    </location>
</feature>
<dbReference type="InterPro" id="IPR042099">
    <property type="entry name" value="ANL_N_sf"/>
</dbReference>
<dbReference type="InterPro" id="IPR045851">
    <property type="entry name" value="AMP-bd_C_sf"/>
</dbReference>
<keyword evidence="4" id="KW-0067">ATP-binding</keyword>
<dbReference type="GO" id="GO:0016405">
    <property type="term" value="F:CoA-ligase activity"/>
    <property type="evidence" value="ECO:0007669"/>
    <property type="project" value="UniProtKB-ARBA"/>
</dbReference>
<gene>
    <name evidence="8" type="ORF">D4765_09515</name>
</gene>
<dbReference type="GO" id="GO:0005524">
    <property type="term" value="F:ATP binding"/>
    <property type="evidence" value="ECO:0007669"/>
    <property type="project" value="UniProtKB-KW"/>
</dbReference>
<dbReference type="GO" id="GO:0006633">
    <property type="term" value="P:fatty acid biosynthetic process"/>
    <property type="evidence" value="ECO:0007669"/>
    <property type="project" value="TreeGrafter"/>
</dbReference>